<dbReference type="EMBL" id="MFNE01000034">
    <property type="protein sequence ID" value="OGG94797.1"/>
    <property type="molecule type" value="Genomic_DNA"/>
</dbReference>
<evidence type="ECO:0000313" key="3">
    <source>
        <dbReference type="Proteomes" id="UP000178449"/>
    </source>
</evidence>
<name>A0A1F6G9K4_9PROT</name>
<proteinExistence type="predicted"/>
<dbReference type="Gene3D" id="3.40.50.1010">
    <property type="entry name" value="5'-nuclease"/>
    <property type="match status" value="1"/>
</dbReference>
<evidence type="ECO:0000259" key="1">
    <source>
        <dbReference type="Pfam" id="PF01850"/>
    </source>
</evidence>
<dbReference type="AlphaFoldDB" id="A0A1F6G9K4"/>
<reference evidence="2 3" key="1">
    <citation type="journal article" date="2016" name="Nat. Commun.">
        <title>Thousands of microbial genomes shed light on interconnected biogeochemical processes in an aquifer system.</title>
        <authorList>
            <person name="Anantharaman K."/>
            <person name="Brown C.T."/>
            <person name="Hug L.A."/>
            <person name="Sharon I."/>
            <person name="Castelle C.J."/>
            <person name="Probst A.J."/>
            <person name="Thomas B.C."/>
            <person name="Singh A."/>
            <person name="Wilkins M.J."/>
            <person name="Karaoz U."/>
            <person name="Brodie E.L."/>
            <person name="Williams K.H."/>
            <person name="Hubbard S.S."/>
            <person name="Banfield J.F."/>
        </authorList>
    </citation>
    <scope>NUCLEOTIDE SEQUENCE [LARGE SCALE GENOMIC DNA]</scope>
</reference>
<dbReference type="CDD" id="cd18686">
    <property type="entry name" value="PIN_VapC-like"/>
    <property type="match status" value="1"/>
</dbReference>
<evidence type="ECO:0000313" key="2">
    <source>
        <dbReference type="EMBL" id="OGG94797.1"/>
    </source>
</evidence>
<organism evidence="2 3">
    <name type="scientific">Candidatus Lambdaproteobacteria bacterium RIFOXYD2_FULL_50_16</name>
    <dbReference type="NCBI Taxonomy" id="1817772"/>
    <lineage>
        <taxon>Bacteria</taxon>
        <taxon>Pseudomonadati</taxon>
        <taxon>Pseudomonadota</taxon>
        <taxon>Candidatus Lambdaproteobacteria</taxon>
    </lineage>
</organism>
<gene>
    <name evidence="2" type="ORF">A2527_01040</name>
</gene>
<dbReference type="InterPro" id="IPR029060">
    <property type="entry name" value="PIN-like_dom_sf"/>
</dbReference>
<comment type="caution">
    <text evidence="2">The sequence shown here is derived from an EMBL/GenBank/DDBJ whole genome shotgun (WGS) entry which is preliminary data.</text>
</comment>
<dbReference type="SUPFAM" id="SSF88723">
    <property type="entry name" value="PIN domain-like"/>
    <property type="match status" value="1"/>
</dbReference>
<sequence>MNLVDSCGWLEYFTEGPNAEHFAKPLEKPDELIVPSITLYEVFKVVLRERDEDAALQAVALMRQGKVIDLTEAIAIYAAKVGTALKLPMADSIIYASGQLEQAVIWTQDNHFAKLPGVKYFPAK</sequence>
<dbReference type="InterPro" id="IPR002716">
    <property type="entry name" value="PIN_dom"/>
</dbReference>
<protein>
    <submittedName>
        <fullName evidence="2">Twitching motility protein PilT</fullName>
    </submittedName>
</protein>
<accession>A0A1F6G9K4</accession>
<dbReference type="Pfam" id="PF01850">
    <property type="entry name" value="PIN"/>
    <property type="match status" value="1"/>
</dbReference>
<dbReference type="Proteomes" id="UP000178449">
    <property type="component" value="Unassembled WGS sequence"/>
</dbReference>
<dbReference type="STRING" id="1817772.A2527_01040"/>
<feature type="domain" description="PIN" evidence="1">
    <location>
        <begin position="3"/>
        <end position="116"/>
    </location>
</feature>